<organism evidence="1 2">
    <name type="scientific">Lentinula edodes</name>
    <name type="common">Shiitake mushroom</name>
    <name type="synonym">Lentinus edodes</name>
    <dbReference type="NCBI Taxonomy" id="5353"/>
    <lineage>
        <taxon>Eukaryota</taxon>
        <taxon>Fungi</taxon>
        <taxon>Dikarya</taxon>
        <taxon>Basidiomycota</taxon>
        <taxon>Agaricomycotina</taxon>
        <taxon>Agaricomycetes</taxon>
        <taxon>Agaricomycetidae</taxon>
        <taxon>Agaricales</taxon>
        <taxon>Marasmiineae</taxon>
        <taxon>Omphalotaceae</taxon>
        <taxon>Lentinula</taxon>
    </lineage>
</organism>
<accession>A0A1Q3E6S1</accession>
<comment type="caution">
    <text evidence="1">The sequence shown here is derived from an EMBL/GenBank/DDBJ whole genome shotgun (WGS) entry which is preliminary data.</text>
</comment>
<dbReference type="Proteomes" id="UP000188533">
    <property type="component" value="Unassembled WGS sequence"/>
</dbReference>
<gene>
    <name evidence="1" type="ORF">LENED_004628</name>
</gene>
<proteinExistence type="predicted"/>
<evidence type="ECO:0000313" key="1">
    <source>
        <dbReference type="EMBL" id="GAW02947.1"/>
    </source>
</evidence>
<reference evidence="1 2" key="2">
    <citation type="submission" date="2017-02" db="EMBL/GenBank/DDBJ databases">
        <title>A genome survey and senescence transcriptome analysis in Lentinula edodes.</title>
        <authorList>
            <person name="Sakamoto Y."/>
            <person name="Nakade K."/>
            <person name="Sato S."/>
            <person name="Yoshida Y."/>
            <person name="Miyazaki K."/>
            <person name="Natsume S."/>
            <person name="Konno N."/>
        </authorList>
    </citation>
    <scope>NUCLEOTIDE SEQUENCE [LARGE SCALE GENOMIC DNA]</scope>
    <source>
        <strain evidence="1 2">NBRC 111202</strain>
    </source>
</reference>
<dbReference type="AlphaFoldDB" id="A0A1Q3E6S1"/>
<sequence length="79" mass="8848">MKALCLYNSFVSGSTAWWKCFCDDLLQSHVGAVLPECCRRNSHSSLGNSKAAVEEDRLRKDTSARVFKLQLQQQSAVNI</sequence>
<reference evidence="1 2" key="1">
    <citation type="submission" date="2016-08" db="EMBL/GenBank/DDBJ databases">
        <authorList>
            <consortium name="Lentinula edodes genome sequencing consortium"/>
            <person name="Sakamoto Y."/>
            <person name="Nakade K."/>
            <person name="Sato S."/>
            <person name="Yoshida Y."/>
            <person name="Miyazaki K."/>
            <person name="Natsume S."/>
            <person name="Konno N."/>
        </authorList>
    </citation>
    <scope>NUCLEOTIDE SEQUENCE [LARGE SCALE GENOMIC DNA]</scope>
    <source>
        <strain evidence="1 2">NBRC 111202</strain>
    </source>
</reference>
<dbReference type="EMBL" id="BDGU01000119">
    <property type="protein sequence ID" value="GAW02947.1"/>
    <property type="molecule type" value="Genomic_DNA"/>
</dbReference>
<keyword evidence="2" id="KW-1185">Reference proteome</keyword>
<evidence type="ECO:0000313" key="2">
    <source>
        <dbReference type="Proteomes" id="UP000188533"/>
    </source>
</evidence>
<name>A0A1Q3E6S1_LENED</name>
<protein>
    <submittedName>
        <fullName evidence="1">Uncharacterized protein</fullName>
    </submittedName>
</protein>